<organism evidence="2 3">
    <name type="scientific">Hibiscus sabdariffa</name>
    <name type="common">roselle</name>
    <dbReference type="NCBI Taxonomy" id="183260"/>
    <lineage>
        <taxon>Eukaryota</taxon>
        <taxon>Viridiplantae</taxon>
        <taxon>Streptophyta</taxon>
        <taxon>Embryophyta</taxon>
        <taxon>Tracheophyta</taxon>
        <taxon>Spermatophyta</taxon>
        <taxon>Magnoliopsida</taxon>
        <taxon>eudicotyledons</taxon>
        <taxon>Gunneridae</taxon>
        <taxon>Pentapetalae</taxon>
        <taxon>rosids</taxon>
        <taxon>malvids</taxon>
        <taxon>Malvales</taxon>
        <taxon>Malvaceae</taxon>
        <taxon>Malvoideae</taxon>
        <taxon>Hibiscus</taxon>
    </lineage>
</organism>
<accession>A0ABR2R1Z1</accession>
<keyword evidence="3" id="KW-1185">Reference proteome</keyword>
<feature type="compositionally biased region" description="Basic residues" evidence="1">
    <location>
        <begin position="1"/>
        <end position="11"/>
    </location>
</feature>
<reference evidence="2 3" key="1">
    <citation type="journal article" date="2024" name="G3 (Bethesda)">
        <title>Genome assembly of Hibiscus sabdariffa L. provides insights into metabolisms of medicinal natural products.</title>
        <authorList>
            <person name="Kim T."/>
        </authorList>
    </citation>
    <scope>NUCLEOTIDE SEQUENCE [LARGE SCALE GENOMIC DNA]</scope>
    <source>
        <strain evidence="2">TK-2024</strain>
        <tissue evidence="2">Old leaves</tissue>
    </source>
</reference>
<dbReference type="EMBL" id="JBBPBN010000028">
    <property type="protein sequence ID" value="KAK9006863.1"/>
    <property type="molecule type" value="Genomic_DNA"/>
</dbReference>
<proteinExistence type="predicted"/>
<evidence type="ECO:0000313" key="2">
    <source>
        <dbReference type="EMBL" id="KAK9006863.1"/>
    </source>
</evidence>
<dbReference type="Proteomes" id="UP001396334">
    <property type="component" value="Unassembled WGS sequence"/>
</dbReference>
<feature type="region of interest" description="Disordered" evidence="1">
    <location>
        <begin position="1"/>
        <end position="23"/>
    </location>
</feature>
<sequence length="189" mass="19786">MLVEKKQHRQTKQGIPSDVPVDTSLAQGSRFNPIFMSDADFEDPADQTVATDTTTATVSIPTVEQFSLPPTDAPASTVATVKAKAKGKATLLLRKPPTTVLAPKNLNIMPQKSGALVGNSSRSRGRHVTSPLNPENHGAVVISNNSAPVSAVHGSIQQGALPAFKDSNLSSNVPRVLVDTGDVVSGMVE</sequence>
<feature type="region of interest" description="Disordered" evidence="1">
    <location>
        <begin position="116"/>
        <end position="136"/>
    </location>
</feature>
<gene>
    <name evidence="2" type="ORF">V6N11_019194</name>
</gene>
<name>A0ABR2R1Z1_9ROSI</name>
<comment type="caution">
    <text evidence="2">The sequence shown here is derived from an EMBL/GenBank/DDBJ whole genome shotgun (WGS) entry which is preliminary data.</text>
</comment>
<evidence type="ECO:0000256" key="1">
    <source>
        <dbReference type="SAM" id="MobiDB-lite"/>
    </source>
</evidence>
<evidence type="ECO:0000313" key="3">
    <source>
        <dbReference type="Proteomes" id="UP001396334"/>
    </source>
</evidence>
<protein>
    <submittedName>
        <fullName evidence="2">Uncharacterized protein</fullName>
    </submittedName>
</protein>